<sequence length="429" mass="48788">MGMSKMPKDVPPPYSKGSEAIYAKTPWVDRLLGHFGLYRRVPPTESYRKTPSKPLAETKTKLELEPKLEGKRAIKRCGRCKRLFYHPIRASDPSHLRYCGLHHPGQCRDMREMIDESGEGDLVAWALEQHDGIGVWDCCFVEASGQLRLLELVRASVIRDVNEAQSALELSEKMDGHALALSFVAGLINANSWSIHEFAVKFERDKRAVDKLDRLNSLWTLFKVSFASLREPSSTMLGIMAYINPASIPGVIFTRAEIKSLSMCLKRRKNAISILLGDFRRQEALENTVTILFDGFDIFQGQFYDRWKNGQIYIQQITSLKNYFSAERKEKEYEEDDGEEGPVKPTVRFCQLLTNVARYLLETANYTELKDVPPVAGRTFDLPTDVEKKQGGSAYCSTLSNTGPLYAHRGFFDLSLPKIEECYSLRCKM</sequence>
<organism evidence="1 2">
    <name type="scientific">Lasiosphaeria hispida</name>
    <dbReference type="NCBI Taxonomy" id="260671"/>
    <lineage>
        <taxon>Eukaryota</taxon>
        <taxon>Fungi</taxon>
        <taxon>Dikarya</taxon>
        <taxon>Ascomycota</taxon>
        <taxon>Pezizomycotina</taxon>
        <taxon>Sordariomycetes</taxon>
        <taxon>Sordariomycetidae</taxon>
        <taxon>Sordariales</taxon>
        <taxon>Lasiosphaeriaceae</taxon>
        <taxon>Lasiosphaeria</taxon>
    </lineage>
</organism>
<comment type="caution">
    <text evidence="1">The sequence shown here is derived from an EMBL/GenBank/DDBJ whole genome shotgun (WGS) entry which is preliminary data.</text>
</comment>
<evidence type="ECO:0000313" key="2">
    <source>
        <dbReference type="Proteomes" id="UP001275084"/>
    </source>
</evidence>
<proteinExistence type="predicted"/>
<dbReference type="Proteomes" id="UP001275084">
    <property type="component" value="Unassembled WGS sequence"/>
</dbReference>
<evidence type="ECO:0000313" key="1">
    <source>
        <dbReference type="EMBL" id="KAK3345955.1"/>
    </source>
</evidence>
<dbReference type="EMBL" id="JAUIQD010000006">
    <property type="protein sequence ID" value="KAK3345955.1"/>
    <property type="molecule type" value="Genomic_DNA"/>
</dbReference>
<reference evidence="1" key="1">
    <citation type="journal article" date="2023" name="Mol. Phylogenet. Evol.">
        <title>Genome-scale phylogeny and comparative genomics of the fungal order Sordariales.</title>
        <authorList>
            <person name="Hensen N."/>
            <person name="Bonometti L."/>
            <person name="Westerberg I."/>
            <person name="Brannstrom I.O."/>
            <person name="Guillou S."/>
            <person name="Cros-Aarteil S."/>
            <person name="Calhoun S."/>
            <person name="Haridas S."/>
            <person name="Kuo A."/>
            <person name="Mondo S."/>
            <person name="Pangilinan J."/>
            <person name="Riley R."/>
            <person name="LaButti K."/>
            <person name="Andreopoulos B."/>
            <person name="Lipzen A."/>
            <person name="Chen C."/>
            <person name="Yan M."/>
            <person name="Daum C."/>
            <person name="Ng V."/>
            <person name="Clum A."/>
            <person name="Steindorff A."/>
            <person name="Ohm R.A."/>
            <person name="Martin F."/>
            <person name="Silar P."/>
            <person name="Natvig D.O."/>
            <person name="Lalanne C."/>
            <person name="Gautier V."/>
            <person name="Ament-Velasquez S.L."/>
            <person name="Kruys A."/>
            <person name="Hutchinson M.I."/>
            <person name="Powell A.J."/>
            <person name="Barry K."/>
            <person name="Miller A.N."/>
            <person name="Grigoriev I.V."/>
            <person name="Debuchy R."/>
            <person name="Gladieux P."/>
            <person name="Hiltunen Thoren M."/>
            <person name="Johannesson H."/>
        </authorList>
    </citation>
    <scope>NUCLEOTIDE SEQUENCE</scope>
    <source>
        <strain evidence="1">CBS 955.72</strain>
    </source>
</reference>
<protein>
    <submittedName>
        <fullName evidence="1">Uncharacterized protein</fullName>
    </submittedName>
</protein>
<gene>
    <name evidence="1" type="ORF">B0T25DRAFT_583235</name>
</gene>
<dbReference type="AlphaFoldDB" id="A0AAJ0HAW6"/>
<reference evidence="1" key="2">
    <citation type="submission" date="2023-06" db="EMBL/GenBank/DDBJ databases">
        <authorList>
            <consortium name="Lawrence Berkeley National Laboratory"/>
            <person name="Haridas S."/>
            <person name="Hensen N."/>
            <person name="Bonometti L."/>
            <person name="Westerberg I."/>
            <person name="Brannstrom I.O."/>
            <person name="Guillou S."/>
            <person name="Cros-Aarteil S."/>
            <person name="Calhoun S."/>
            <person name="Kuo A."/>
            <person name="Mondo S."/>
            <person name="Pangilinan J."/>
            <person name="Riley R."/>
            <person name="Labutti K."/>
            <person name="Andreopoulos B."/>
            <person name="Lipzen A."/>
            <person name="Chen C."/>
            <person name="Yanf M."/>
            <person name="Daum C."/>
            <person name="Ng V."/>
            <person name="Clum A."/>
            <person name="Steindorff A."/>
            <person name="Ohm R."/>
            <person name="Martin F."/>
            <person name="Silar P."/>
            <person name="Natvig D."/>
            <person name="Lalanne C."/>
            <person name="Gautier V."/>
            <person name="Ament-Velasquez S.L."/>
            <person name="Kruys A."/>
            <person name="Hutchinson M.I."/>
            <person name="Powell A.J."/>
            <person name="Barry K."/>
            <person name="Miller A.N."/>
            <person name="Grigoriev I.V."/>
            <person name="Debuchy R."/>
            <person name="Gladieux P."/>
            <person name="Thoren M.H."/>
            <person name="Johannesson H."/>
        </authorList>
    </citation>
    <scope>NUCLEOTIDE SEQUENCE</scope>
    <source>
        <strain evidence="1">CBS 955.72</strain>
    </source>
</reference>
<name>A0AAJ0HAW6_9PEZI</name>
<accession>A0AAJ0HAW6</accession>
<keyword evidence="2" id="KW-1185">Reference proteome</keyword>